<name>A0A9X9Q5F6_GULGU</name>
<feature type="region of interest" description="Disordered" evidence="4">
    <location>
        <begin position="1"/>
        <end position="27"/>
    </location>
</feature>
<dbReference type="Pfam" id="PF01198">
    <property type="entry name" value="Ribosomal_L31e"/>
    <property type="match status" value="1"/>
</dbReference>
<keyword evidence="6" id="KW-1185">Reference proteome</keyword>
<proteinExistence type="inferred from homology"/>
<evidence type="ECO:0000313" key="5">
    <source>
        <dbReference type="EMBL" id="VCX26961.1"/>
    </source>
</evidence>
<organism evidence="5 6">
    <name type="scientific">Gulo gulo</name>
    <name type="common">Wolverine</name>
    <name type="synonym">Gluton</name>
    <dbReference type="NCBI Taxonomy" id="48420"/>
    <lineage>
        <taxon>Eukaryota</taxon>
        <taxon>Metazoa</taxon>
        <taxon>Chordata</taxon>
        <taxon>Craniata</taxon>
        <taxon>Vertebrata</taxon>
        <taxon>Euteleostomi</taxon>
        <taxon>Mammalia</taxon>
        <taxon>Eutheria</taxon>
        <taxon>Laurasiatheria</taxon>
        <taxon>Carnivora</taxon>
        <taxon>Caniformia</taxon>
        <taxon>Musteloidea</taxon>
        <taxon>Mustelidae</taxon>
        <taxon>Guloninae</taxon>
        <taxon>Gulo</taxon>
    </lineage>
</organism>
<dbReference type="AlphaFoldDB" id="A0A9X9Q5F6"/>
<reference evidence="5 6" key="1">
    <citation type="submission" date="2018-10" db="EMBL/GenBank/DDBJ databases">
        <authorList>
            <person name="Ekblom R."/>
            <person name="Jareborg N."/>
        </authorList>
    </citation>
    <scope>NUCLEOTIDE SEQUENCE [LARGE SCALE GENOMIC DNA]</scope>
    <source>
        <tissue evidence="5">Muscle</tissue>
    </source>
</reference>
<dbReference type="SMART" id="SM01380">
    <property type="entry name" value="Ribosomal_L31e"/>
    <property type="match status" value="1"/>
</dbReference>
<comment type="similarity">
    <text evidence="1">Belongs to the eukaryotic ribosomal protein eL31 family.</text>
</comment>
<protein>
    <recommendedName>
        <fullName evidence="7">60S ribosomal protein L31</fullName>
    </recommendedName>
</protein>
<accession>A0A9X9Q5F6</accession>
<keyword evidence="2" id="KW-0689">Ribosomal protein</keyword>
<comment type="caution">
    <text evidence="5">The sequence shown here is derived from an EMBL/GenBank/DDBJ whole genome shotgun (WGS) entry which is preliminary data.</text>
</comment>
<keyword evidence="3" id="KW-0687">Ribonucleoprotein</keyword>
<evidence type="ECO:0000313" key="6">
    <source>
        <dbReference type="Proteomes" id="UP000269945"/>
    </source>
</evidence>
<dbReference type="EMBL" id="CYRY02037659">
    <property type="protein sequence ID" value="VCX26961.1"/>
    <property type="molecule type" value="Genomic_DNA"/>
</dbReference>
<dbReference type="Proteomes" id="UP000269945">
    <property type="component" value="Unassembled WGS sequence"/>
</dbReference>
<dbReference type="GO" id="GO:1990904">
    <property type="term" value="C:ribonucleoprotein complex"/>
    <property type="evidence" value="ECO:0007669"/>
    <property type="project" value="UniProtKB-KW"/>
</dbReference>
<dbReference type="GO" id="GO:0006412">
    <property type="term" value="P:translation"/>
    <property type="evidence" value="ECO:0007669"/>
    <property type="project" value="InterPro"/>
</dbReference>
<evidence type="ECO:0000256" key="1">
    <source>
        <dbReference type="ARBA" id="ARBA00010808"/>
    </source>
</evidence>
<evidence type="ECO:0000256" key="4">
    <source>
        <dbReference type="SAM" id="MobiDB-lite"/>
    </source>
</evidence>
<evidence type="ECO:0000256" key="3">
    <source>
        <dbReference type="ARBA" id="ARBA00023274"/>
    </source>
</evidence>
<dbReference type="GO" id="GO:0003735">
    <property type="term" value="F:structural constituent of ribosome"/>
    <property type="evidence" value="ECO:0007669"/>
    <property type="project" value="InterPro"/>
</dbReference>
<evidence type="ECO:0000256" key="2">
    <source>
        <dbReference type="ARBA" id="ARBA00022980"/>
    </source>
</evidence>
<dbReference type="SUPFAM" id="SSF54575">
    <property type="entry name" value="Ribosomal protein L31e"/>
    <property type="match status" value="1"/>
</dbReference>
<evidence type="ECO:0008006" key="7">
    <source>
        <dbReference type="Google" id="ProtNLM"/>
    </source>
</evidence>
<dbReference type="InterPro" id="IPR023621">
    <property type="entry name" value="Ribosomal_eL31_dom_sf"/>
</dbReference>
<dbReference type="Gene3D" id="3.10.440.10">
    <property type="match status" value="1"/>
</dbReference>
<dbReference type="GO" id="GO:0005840">
    <property type="term" value="C:ribosome"/>
    <property type="evidence" value="ECO:0007669"/>
    <property type="project" value="UniProtKB-KW"/>
</dbReference>
<dbReference type="InterPro" id="IPR000054">
    <property type="entry name" value="Ribosomal_eL31"/>
</dbReference>
<feature type="compositionally biased region" description="Basic residues" evidence="4">
    <location>
        <begin position="9"/>
        <end position="24"/>
    </location>
</feature>
<sequence length="86" mass="9970">MKWVSRGVPRGHSKRSRNFPRRRWGTPEVPLTPRLNKAIWAKGIKNVPCHIQMQFSRNTTRTTIPAESHIPGYLHTCHHCQKSTDS</sequence>
<gene>
    <name evidence="5" type="ORF">BN2614_LOCUS1</name>
</gene>